<name>A0A0G0YC18_UNCKA</name>
<sequence length="140" mass="16915">MNKFITEVIKEIKIFYDGIGSIHCPVLKTDIVFNRYGWNHILYKGNGHRRGEKDIRNRLRIFKDVPDVIKCCKWFSPPRTMTNKVGVNERNAEYCELYHTFKYWFKTEHVTVVIRKFDNSEYHYYSLRSDVEWLKSKKAL</sequence>
<accession>A0A0G0YC18</accession>
<dbReference type="EMBL" id="LCBF01000012">
    <property type="protein sequence ID" value="KKS07131.1"/>
    <property type="molecule type" value="Genomic_DNA"/>
</dbReference>
<reference evidence="1 2" key="1">
    <citation type="journal article" date="2015" name="Nature">
        <title>rRNA introns, odd ribosomes, and small enigmatic genomes across a large radiation of phyla.</title>
        <authorList>
            <person name="Brown C.T."/>
            <person name="Hug L.A."/>
            <person name="Thomas B.C."/>
            <person name="Sharon I."/>
            <person name="Castelle C.J."/>
            <person name="Singh A."/>
            <person name="Wilkins M.J."/>
            <person name="Williams K.H."/>
            <person name="Banfield J.F."/>
        </authorList>
    </citation>
    <scope>NUCLEOTIDE SEQUENCE [LARGE SCALE GENOMIC DNA]</scope>
</reference>
<evidence type="ECO:0000313" key="2">
    <source>
        <dbReference type="Proteomes" id="UP000034544"/>
    </source>
</evidence>
<proteinExistence type="predicted"/>
<comment type="caution">
    <text evidence="1">The sequence shown here is derived from an EMBL/GenBank/DDBJ whole genome shotgun (WGS) entry which is preliminary data.</text>
</comment>
<organism evidence="1 2">
    <name type="scientific">candidate division WWE3 bacterium GW2011_GWE1_41_27</name>
    <dbReference type="NCBI Taxonomy" id="1619131"/>
    <lineage>
        <taxon>Bacteria</taxon>
        <taxon>Katanobacteria</taxon>
    </lineage>
</organism>
<protein>
    <submittedName>
        <fullName evidence="1">Uncharacterized protein</fullName>
    </submittedName>
</protein>
<dbReference type="AlphaFoldDB" id="A0A0G0YC18"/>
<evidence type="ECO:0000313" key="1">
    <source>
        <dbReference type="EMBL" id="KKS07131.1"/>
    </source>
</evidence>
<gene>
    <name evidence="1" type="ORF">UU59_C0012G0007</name>
</gene>
<dbReference type="Proteomes" id="UP000034544">
    <property type="component" value="Unassembled WGS sequence"/>
</dbReference>